<name>A0ABY8R7H9_PARBF</name>
<keyword evidence="2" id="KW-1185">Reference proteome</keyword>
<organism evidence="1 2">
    <name type="scientific">Paraclostridium bifermentans</name>
    <name type="common">Clostridium bifermentans</name>
    <dbReference type="NCBI Taxonomy" id="1490"/>
    <lineage>
        <taxon>Bacteria</taxon>
        <taxon>Bacillati</taxon>
        <taxon>Bacillota</taxon>
        <taxon>Clostridia</taxon>
        <taxon>Peptostreptococcales</taxon>
        <taxon>Peptostreptococcaceae</taxon>
        <taxon>Paraclostridium</taxon>
    </lineage>
</organism>
<accession>A0ABY8R7H9</accession>
<evidence type="ECO:0008006" key="3">
    <source>
        <dbReference type="Google" id="ProtNLM"/>
    </source>
</evidence>
<proteinExistence type="predicted"/>
<dbReference type="Proteomes" id="UP001239169">
    <property type="component" value="Chromosome"/>
</dbReference>
<protein>
    <recommendedName>
        <fullName evidence="3">PD-(D/E)XK endonuclease-like domain-containing protein</fullName>
    </recommendedName>
</protein>
<sequence length="66" mass="7587">MKELSKDMLEGHIGIAPYKTKESTSCDFCSFATICLFDSTFKDNSYRIINKKSQDEIINKMRGEVE</sequence>
<reference evidence="1 2" key="1">
    <citation type="submission" date="2023-04" db="EMBL/GenBank/DDBJ databases">
        <title>Bacteria Genome Submission.</title>
        <authorList>
            <person name="Isaac P."/>
        </authorList>
    </citation>
    <scope>NUCLEOTIDE SEQUENCE [LARGE SCALE GENOMIC DNA]</scope>
    <source>
        <strain evidence="1 2">SampleS7P1</strain>
    </source>
</reference>
<dbReference type="EMBL" id="CP124685">
    <property type="protein sequence ID" value="WGX77218.1"/>
    <property type="molecule type" value="Genomic_DNA"/>
</dbReference>
<evidence type="ECO:0000313" key="1">
    <source>
        <dbReference type="EMBL" id="WGX77218.1"/>
    </source>
</evidence>
<evidence type="ECO:0000313" key="2">
    <source>
        <dbReference type="Proteomes" id="UP001239169"/>
    </source>
</evidence>
<gene>
    <name evidence="1" type="ORF">QJS64_06180</name>
</gene>